<dbReference type="GO" id="GO:0043005">
    <property type="term" value="C:neuron projection"/>
    <property type="evidence" value="ECO:0007669"/>
    <property type="project" value="UniProtKB-SubCell"/>
</dbReference>
<dbReference type="EMBL" id="CAJPIZ010004302">
    <property type="protein sequence ID" value="CAG2107392.1"/>
    <property type="molecule type" value="Genomic_DNA"/>
</dbReference>
<keyword evidence="13" id="KW-0807">Transducer</keyword>
<evidence type="ECO:0000256" key="18">
    <source>
        <dbReference type="SAM" id="Phobius"/>
    </source>
</evidence>
<feature type="transmembrane region" description="Helical" evidence="18">
    <location>
        <begin position="631"/>
        <end position="649"/>
    </location>
</feature>
<protein>
    <recommendedName>
        <fullName evidence="19">G-protein coupled receptors family 3 profile domain-containing protein</fullName>
    </recommendedName>
</protein>
<evidence type="ECO:0000313" key="20">
    <source>
        <dbReference type="EMBL" id="CAD7626962.1"/>
    </source>
</evidence>
<dbReference type="EMBL" id="OC858877">
    <property type="protein sequence ID" value="CAD7626962.1"/>
    <property type="molecule type" value="Genomic_DNA"/>
</dbReference>
<comment type="subcellular location">
    <subcellularLocation>
        <location evidence="1">Cell projection</location>
        <location evidence="1">Neuron projection</location>
    </subcellularLocation>
    <subcellularLocation>
        <location evidence="16">Postsynaptic cell membrane</location>
        <topology evidence="16">Multi-pass membrane protein</topology>
    </subcellularLocation>
</comment>
<keyword evidence="17" id="KW-0175">Coiled coil</keyword>
<keyword evidence="6 18" id="KW-1133">Transmembrane helix</keyword>
<gene>
    <name evidence="20" type="ORF">OSB1V03_LOCUS7393</name>
</gene>
<keyword evidence="14" id="KW-0628">Postsynaptic cell membrane</keyword>
<dbReference type="AlphaFoldDB" id="A0A7R9KPI2"/>
<evidence type="ECO:0000256" key="14">
    <source>
        <dbReference type="ARBA" id="ARBA00023257"/>
    </source>
</evidence>
<comment type="similarity">
    <text evidence="2">Belongs to the G-protein coupled receptor 3 family.</text>
</comment>
<keyword evidence="10" id="KW-1015">Disulfide bond</keyword>
<keyword evidence="11" id="KW-0675">Receptor</keyword>
<dbReference type="Pfam" id="PF22572">
    <property type="entry name" value="GPR158_179_EC"/>
    <property type="match status" value="1"/>
</dbReference>
<feature type="transmembrane region" description="Helical" evidence="18">
    <location>
        <begin position="559"/>
        <end position="584"/>
    </location>
</feature>
<name>A0A7R9KPI2_9ACAR</name>
<feature type="coiled-coil region" evidence="17">
    <location>
        <begin position="792"/>
        <end position="819"/>
    </location>
</feature>
<keyword evidence="12" id="KW-0325">Glycoprotein</keyword>
<keyword evidence="15" id="KW-0966">Cell projection</keyword>
<reference evidence="20" key="1">
    <citation type="submission" date="2020-11" db="EMBL/GenBank/DDBJ databases">
        <authorList>
            <person name="Tran Van P."/>
        </authorList>
    </citation>
    <scope>NUCLEOTIDE SEQUENCE</scope>
</reference>
<evidence type="ECO:0000256" key="11">
    <source>
        <dbReference type="ARBA" id="ARBA00023170"/>
    </source>
</evidence>
<sequence>MVYRQISLAKHVTVLEVVMAFKEELFVDRLLWVIPVFTWCISIAVAERMVIWRMKLEHDQSGETIYRIRQAYVEVRAAISHLDQSLKLIYVIITSQNIKEYNRFNEMMVFVVIGCIVKLNADCLINGFVYQESEKLLSVLDSLDIMNAKYSEQDFREVLLFKSLVTTPVTIGFTIGGSVVFLNGIRPAIVNPHFTSDRIDTNSTVSVTDRLSDIPVSIESMARNSRSDSSYTRPWMRQLPPLSKSLIVSLILIYSILILAIVCSRLSLSNTTRISFNRPLMAIDNDHVVTGTTIMAGIRNRQSGTTFNKRTILNCVPLNAWYATNKYVIQCNFSIGNGQLHGKSVPYREGSSKGVPNGEAILQAIDRMSRGYECSANGKQIVLNEETLVGVEKEAMLSLWFISYTALILEKSEQNTINDNLDSTAVEKSIRGIISADIDITGADINQCDSRHEYYDHNYNSVVLTLSGTHKCHHQTSQCIFTRGVGWLRGGYKCRCRNGYHSAVANLGPMFNGSVVEQAFEDKSNGKNPSYDYMFFCKRCADGCDVCQNDSPCLSSYNWAFRISLLTITLLCIIFTVVLGTYIYRFRKLKVIKVASPVFLCITLLGCSIMYSETAAIFPVLDVWTCVLTKWTRHLGFCVTYSALLLKTWRVSLTYRVKSAHKLKLTDKQLLQWLFPILLVMAIYLSTWTISAPPEAIYLIDWNGLKFKQCDYNWWDHSLAIVILPNAGPDIKYFFGFIRTQMSTTTTVILIFGPKFYRVIKGEGDLWDNRVRARGVTASFSLNGVGLVHEETTDLYQENEELKEEIQKLASQVEIMKICQMEFKNRHLPKPKYGTQSHNNSNIINISTNPISGSQTNSQSPIVKAIYSKFETNDPNSQRISPNAELISEKV</sequence>
<keyword evidence="7" id="KW-0770">Synapse</keyword>
<evidence type="ECO:0000256" key="16">
    <source>
        <dbReference type="ARBA" id="ARBA00034104"/>
    </source>
</evidence>
<evidence type="ECO:0000256" key="4">
    <source>
        <dbReference type="ARBA" id="ARBA00022692"/>
    </source>
</evidence>
<dbReference type="Proteomes" id="UP000759131">
    <property type="component" value="Unassembled WGS sequence"/>
</dbReference>
<evidence type="ECO:0000256" key="9">
    <source>
        <dbReference type="ARBA" id="ARBA00023136"/>
    </source>
</evidence>
<evidence type="ECO:0000313" key="21">
    <source>
        <dbReference type="Proteomes" id="UP000759131"/>
    </source>
</evidence>
<evidence type="ECO:0000256" key="2">
    <source>
        <dbReference type="ARBA" id="ARBA00007242"/>
    </source>
</evidence>
<accession>A0A7R9KPI2</accession>
<feature type="domain" description="G-protein coupled receptors family 3 profile" evidence="19">
    <location>
        <begin position="561"/>
        <end position="694"/>
    </location>
</feature>
<evidence type="ECO:0000256" key="3">
    <source>
        <dbReference type="ARBA" id="ARBA00022475"/>
    </source>
</evidence>
<keyword evidence="9 18" id="KW-0472">Membrane</keyword>
<evidence type="ECO:0000259" key="19">
    <source>
        <dbReference type="PROSITE" id="PS50259"/>
    </source>
</evidence>
<dbReference type="GO" id="GO:0004930">
    <property type="term" value="F:G protein-coupled receptor activity"/>
    <property type="evidence" value="ECO:0007669"/>
    <property type="project" value="UniProtKB-KW"/>
</dbReference>
<dbReference type="PROSITE" id="PS50259">
    <property type="entry name" value="G_PROTEIN_RECEP_F3_4"/>
    <property type="match status" value="1"/>
</dbReference>
<evidence type="ECO:0000256" key="15">
    <source>
        <dbReference type="ARBA" id="ARBA00023273"/>
    </source>
</evidence>
<dbReference type="OrthoDB" id="2129233at2759"/>
<dbReference type="GO" id="GO:0045211">
    <property type="term" value="C:postsynaptic membrane"/>
    <property type="evidence" value="ECO:0007669"/>
    <property type="project" value="UniProtKB-SubCell"/>
</dbReference>
<evidence type="ECO:0000256" key="10">
    <source>
        <dbReference type="ARBA" id="ARBA00023157"/>
    </source>
</evidence>
<feature type="transmembrane region" description="Helical" evidence="18">
    <location>
        <begin position="29"/>
        <end position="46"/>
    </location>
</feature>
<dbReference type="PANTHER" id="PTHR32546">
    <property type="entry name" value="G-PROTEIN COUPLED RECEPTOR 158-RELATED"/>
    <property type="match status" value="1"/>
</dbReference>
<feature type="transmembrane region" description="Helical" evidence="18">
    <location>
        <begin position="246"/>
        <end position="268"/>
    </location>
</feature>
<dbReference type="InterPro" id="IPR017978">
    <property type="entry name" value="GPCR_3_C"/>
</dbReference>
<evidence type="ECO:0000256" key="12">
    <source>
        <dbReference type="ARBA" id="ARBA00023180"/>
    </source>
</evidence>
<proteinExistence type="inferred from homology"/>
<evidence type="ECO:0000256" key="17">
    <source>
        <dbReference type="SAM" id="Coils"/>
    </source>
</evidence>
<keyword evidence="3" id="KW-1003">Cell membrane</keyword>
<evidence type="ECO:0000256" key="7">
    <source>
        <dbReference type="ARBA" id="ARBA00023018"/>
    </source>
</evidence>
<feature type="transmembrane region" description="Helical" evidence="18">
    <location>
        <begin position="591"/>
        <end position="611"/>
    </location>
</feature>
<keyword evidence="4 18" id="KW-0812">Transmembrane</keyword>
<evidence type="ECO:0000256" key="1">
    <source>
        <dbReference type="ARBA" id="ARBA00004487"/>
    </source>
</evidence>
<keyword evidence="21" id="KW-1185">Reference proteome</keyword>
<evidence type="ECO:0000256" key="6">
    <source>
        <dbReference type="ARBA" id="ARBA00022989"/>
    </source>
</evidence>
<dbReference type="Pfam" id="PF00003">
    <property type="entry name" value="7tm_3"/>
    <property type="match status" value="1"/>
</dbReference>
<dbReference type="InterPro" id="IPR043458">
    <property type="entry name" value="GPR158/179"/>
</dbReference>
<evidence type="ECO:0000256" key="5">
    <source>
        <dbReference type="ARBA" id="ARBA00022729"/>
    </source>
</evidence>
<keyword evidence="8" id="KW-0297">G-protein coupled receptor</keyword>
<evidence type="ECO:0000256" key="8">
    <source>
        <dbReference type="ARBA" id="ARBA00023040"/>
    </source>
</evidence>
<feature type="transmembrane region" description="Helical" evidence="18">
    <location>
        <begin position="670"/>
        <end position="690"/>
    </location>
</feature>
<dbReference type="InterPro" id="IPR054714">
    <property type="entry name" value="GPR158_179_extracellular"/>
</dbReference>
<keyword evidence="5" id="KW-0732">Signal</keyword>
<organism evidence="20">
    <name type="scientific">Medioppia subpectinata</name>
    <dbReference type="NCBI Taxonomy" id="1979941"/>
    <lineage>
        <taxon>Eukaryota</taxon>
        <taxon>Metazoa</taxon>
        <taxon>Ecdysozoa</taxon>
        <taxon>Arthropoda</taxon>
        <taxon>Chelicerata</taxon>
        <taxon>Arachnida</taxon>
        <taxon>Acari</taxon>
        <taxon>Acariformes</taxon>
        <taxon>Sarcoptiformes</taxon>
        <taxon>Oribatida</taxon>
        <taxon>Brachypylina</taxon>
        <taxon>Oppioidea</taxon>
        <taxon>Oppiidae</taxon>
        <taxon>Medioppia</taxon>
    </lineage>
</organism>
<evidence type="ECO:0000256" key="13">
    <source>
        <dbReference type="ARBA" id="ARBA00023224"/>
    </source>
</evidence>
<dbReference type="PANTHER" id="PTHR32546:SF16">
    <property type="entry name" value="G-PROTEIN COUPLED RECEPTOR CG31760-RELATED"/>
    <property type="match status" value="1"/>
</dbReference>